<keyword evidence="5 15" id="KW-0378">Hydrolase</keyword>
<name>A0ABZ0SMD5_9MICO</name>
<dbReference type="Proteomes" id="UP001323798">
    <property type="component" value="Chromosome"/>
</dbReference>
<evidence type="ECO:0000256" key="3">
    <source>
        <dbReference type="ARBA" id="ARBA00022741"/>
    </source>
</evidence>
<keyword evidence="7" id="KW-0269">Exonuclease</keyword>
<comment type="similarity">
    <text evidence="1">Belongs to the helicase family. UvrD subfamily.</text>
</comment>
<evidence type="ECO:0000256" key="5">
    <source>
        <dbReference type="ARBA" id="ARBA00022801"/>
    </source>
</evidence>
<keyword evidence="19" id="KW-1185">Reference proteome</keyword>
<dbReference type="Gene3D" id="3.40.50.300">
    <property type="entry name" value="P-loop containing nucleotide triphosphate hydrolases"/>
    <property type="match status" value="2"/>
</dbReference>
<protein>
    <recommendedName>
        <fullName evidence="13">DNA 3'-5' helicase</fullName>
        <ecNumber evidence="13">5.6.2.4</ecNumber>
    </recommendedName>
</protein>
<keyword evidence="6 15" id="KW-0347">Helicase</keyword>
<evidence type="ECO:0000256" key="2">
    <source>
        <dbReference type="ARBA" id="ARBA00022722"/>
    </source>
</evidence>
<organism evidence="18 19">
    <name type="scientific">Microbacterium rhizosphaerae</name>
    <dbReference type="NCBI Taxonomy" id="1678237"/>
    <lineage>
        <taxon>Bacteria</taxon>
        <taxon>Bacillati</taxon>
        <taxon>Actinomycetota</taxon>
        <taxon>Actinomycetes</taxon>
        <taxon>Micrococcales</taxon>
        <taxon>Microbacteriaceae</taxon>
        <taxon>Microbacterium</taxon>
    </lineage>
</organism>
<comment type="catalytic activity">
    <reaction evidence="12">
        <text>Couples ATP hydrolysis with the unwinding of duplex DNA by translocating in the 3'-5' direction.</text>
        <dbReference type="EC" id="5.6.2.4"/>
    </reaction>
</comment>
<dbReference type="Gene3D" id="1.10.10.160">
    <property type="match status" value="1"/>
</dbReference>
<reference evidence="18 19" key="1">
    <citation type="submission" date="2023-11" db="EMBL/GenBank/DDBJ databases">
        <title>Genome sequence of Microbacterium rhizosphaerae KACC 19337.</title>
        <authorList>
            <person name="Choi H."/>
            <person name="Kim S."/>
            <person name="Kim Y."/>
            <person name="Kwon S.-W."/>
            <person name="Heo J."/>
        </authorList>
    </citation>
    <scope>NUCLEOTIDE SEQUENCE [LARGE SCALE GENOMIC DNA]</scope>
    <source>
        <strain evidence="18 19">KACC 19337</strain>
    </source>
</reference>
<evidence type="ECO:0000256" key="15">
    <source>
        <dbReference type="PROSITE-ProRule" id="PRU00560"/>
    </source>
</evidence>
<dbReference type="EMBL" id="CP139368">
    <property type="protein sequence ID" value="WPR88432.1"/>
    <property type="molecule type" value="Genomic_DNA"/>
</dbReference>
<feature type="domain" description="UvrD-like helicase ATP-binding" evidence="16">
    <location>
        <begin position="2"/>
        <end position="304"/>
    </location>
</feature>
<dbReference type="PROSITE" id="PS51198">
    <property type="entry name" value="UVRD_HELICASE_ATP_BIND"/>
    <property type="match status" value="1"/>
</dbReference>
<dbReference type="EC" id="5.6.2.4" evidence="13"/>
<dbReference type="InterPro" id="IPR014017">
    <property type="entry name" value="DNA_helicase_UvrD-like_C"/>
</dbReference>
<evidence type="ECO:0000256" key="8">
    <source>
        <dbReference type="ARBA" id="ARBA00022840"/>
    </source>
</evidence>
<dbReference type="Pfam" id="PF12705">
    <property type="entry name" value="PDDEXK_1"/>
    <property type="match status" value="1"/>
</dbReference>
<keyword evidence="10" id="KW-0234">DNA repair</keyword>
<evidence type="ECO:0000256" key="10">
    <source>
        <dbReference type="ARBA" id="ARBA00023204"/>
    </source>
</evidence>
<accession>A0ABZ0SMD5</accession>
<evidence type="ECO:0000256" key="1">
    <source>
        <dbReference type="ARBA" id="ARBA00009922"/>
    </source>
</evidence>
<keyword evidence="2" id="KW-0540">Nuclease</keyword>
<dbReference type="InterPro" id="IPR011604">
    <property type="entry name" value="PDDEXK-like_dom_sf"/>
</dbReference>
<evidence type="ECO:0000313" key="18">
    <source>
        <dbReference type="EMBL" id="WPR88432.1"/>
    </source>
</evidence>
<sequence>MVLDPAQRAVVDLDAHASGVVIGAPGTGKTSALAARAGALLSAGLSTAQLLVLTPTRQTATALRDRLALAAGQATAGPLARSLASFAFQLVRAAAVQRGDEPPLLLTAGDQDRIIAELLAGDDEDAARGADRWPEGLASHVRASRSFRTELRTLIAECAQLHVEPAELAALGAACGRPAWVAAASFLRDYRDIMGQMRAAHREAADLVAEAAAILRDARPGEAAEPQLGPPALLRAVLVDDAQELTRGGIELIRSLQSRGVAVLAFGDPDIGSGAFRGAGPELFAELCDVLGTVHVLDAPHRAAASLTRVTRTVTGAIGAAGRVDHRRPPGPEQDDAALRTIVAPSPFEEVDRIARTLREWHVLDEVPWSGMAVIAHDTRQVASLEVELAAREVPTRAAGVQRPLGREQVVRDLVEIVRLGLTAPLERDPDRLSSALLSPFGGLDAVGLRRLRARLRHAALREAQEEGAPPAAPARELLRTALAAPLELGLLGTREGGIAERLGVTLQRLREDAERGATIHDLLWTAWDRAREAGTGRRLADAWREQAASAGILAAEADHALDALVALFDAAKRAVERAPEDGPWPFVHRILDGDVPEDILAAPDRGQTVTLLTPAAALGTEFEAVVIAGVQDGVWPNVRLRGGLLDTWRLADDVAARRAGRSAPETPAVLDRRRAVLHDELRLLVRAVSRARSRLVVTAVDDDDLGASPLLSYFPPPDDDPDGPSVPQHPLTLRGLVAQHRRTLTTSSLEPARRHAAQQLSVLAEAHVAGADPSEWYGIAAPSSDAPLRDPARGPVHVSPSKLEGFAQCELDWAVRALGGDSRSSSAGVGTILHAALEEVPDGALAELQSLVDSRWGELDFEAPWLSQKEHAWAGVLVGRLHAYLSRVAREGGRAIGAEARFRIGVDMDSVPEVVTMAEGESLEGRRIALLSGSVDRVEVYPPGGGEEVPADAERPDAERVVIVDLKTGRSEDRVSDAKVVEDPQLAAYQLALLEGHVPGADRAANAGARLLVLSKTLKNTQYRLARQAPMTPDLRTAFLQRIVEVAAGMASDSFDAHLDTHCRTDRFAVCGIHTVKAVSAS</sequence>
<evidence type="ECO:0000256" key="11">
    <source>
        <dbReference type="ARBA" id="ARBA00023235"/>
    </source>
</evidence>
<keyword evidence="4" id="KW-0227">DNA damage</keyword>
<dbReference type="InterPro" id="IPR013986">
    <property type="entry name" value="DExx_box_DNA_helicase_dom_sf"/>
</dbReference>
<evidence type="ECO:0000313" key="19">
    <source>
        <dbReference type="Proteomes" id="UP001323798"/>
    </source>
</evidence>
<evidence type="ECO:0000259" key="17">
    <source>
        <dbReference type="PROSITE" id="PS51217"/>
    </source>
</evidence>
<dbReference type="InterPro" id="IPR027417">
    <property type="entry name" value="P-loop_NTPase"/>
</dbReference>
<dbReference type="Pfam" id="PF00580">
    <property type="entry name" value="UvrD-helicase"/>
    <property type="match status" value="1"/>
</dbReference>
<evidence type="ECO:0000256" key="9">
    <source>
        <dbReference type="ARBA" id="ARBA00023125"/>
    </source>
</evidence>
<dbReference type="PROSITE" id="PS51217">
    <property type="entry name" value="UVRD_HELICASE_CTER"/>
    <property type="match status" value="1"/>
</dbReference>
<dbReference type="SUPFAM" id="SSF52540">
    <property type="entry name" value="P-loop containing nucleoside triphosphate hydrolases"/>
    <property type="match status" value="1"/>
</dbReference>
<feature type="binding site" evidence="15">
    <location>
        <begin position="23"/>
        <end position="30"/>
    </location>
    <ligand>
        <name>ATP</name>
        <dbReference type="ChEBI" id="CHEBI:30616"/>
    </ligand>
</feature>
<evidence type="ECO:0000256" key="4">
    <source>
        <dbReference type="ARBA" id="ARBA00022763"/>
    </source>
</evidence>
<keyword evidence="9" id="KW-0238">DNA-binding</keyword>
<keyword evidence="3 15" id="KW-0547">Nucleotide-binding</keyword>
<feature type="domain" description="UvrD-like helicase C-terminal" evidence="17">
    <location>
        <begin position="308"/>
        <end position="620"/>
    </location>
</feature>
<dbReference type="InterPro" id="IPR014016">
    <property type="entry name" value="UvrD-like_ATP-bd"/>
</dbReference>
<dbReference type="InterPro" id="IPR000212">
    <property type="entry name" value="DNA_helicase_UvrD/REP"/>
</dbReference>
<dbReference type="RefSeq" id="WP_320941152.1">
    <property type="nucleotide sequence ID" value="NZ_BAABEU010000006.1"/>
</dbReference>
<keyword evidence="11" id="KW-0413">Isomerase</keyword>
<dbReference type="PANTHER" id="PTHR11070">
    <property type="entry name" value="UVRD / RECB / PCRA DNA HELICASE FAMILY MEMBER"/>
    <property type="match status" value="1"/>
</dbReference>
<keyword evidence="8 15" id="KW-0067">ATP-binding</keyword>
<dbReference type="Gene3D" id="1.10.486.10">
    <property type="entry name" value="PCRA, domain 4"/>
    <property type="match status" value="1"/>
</dbReference>
<comment type="catalytic activity">
    <reaction evidence="14">
        <text>ATP + H2O = ADP + phosphate + H(+)</text>
        <dbReference type="Rhea" id="RHEA:13065"/>
        <dbReference type="ChEBI" id="CHEBI:15377"/>
        <dbReference type="ChEBI" id="CHEBI:15378"/>
        <dbReference type="ChEBI" id="CHEBI:30616"/>
        <dbReference type="ChEBI" id="CHEBI:43474"/>
        <dbReference type="ChEBI" id="CHEBI:456216"/>
        <dbReference type="EC" id="5.6.2.4"/>
    </reaction>
</comment>
<dbReference type="Gene3D" id="3.90.320.10">
    <property type="match status" value="1"/>
</dbReference>
<evidence type="ECO:0000256" key="6">
    <source>
        <dbReference type="ARBA" id="ARBA00022806"/>
    </source>
</evidence>
<proteinExistence type="inferred from homology"/>
<evidence type="ECO:0000259" key="16">
    <source>
        <dbReference type="PROSITE" id="PS51198"/>
    </source>
</evidence>
<gene>
    <name evidence="18" type="ORF">SM116_11665</name>
</gene>
<dbReference type="PANTHER" id="PTHR11070:SF59">
    <property type="entry name" value="DNA 3'-5' HELICASE"/>
    <property type="match status" value="1"/>
</dbReference>
<evidence type="ECO:0000256" key="14">
    <source>
        <dbReference type="ARBA" id="ARBA00048988"/>
    </source>
</evidence>
<evidence type="ECO:0000256" key="12">
    <source>
        <dbReference type="ARBA" id="ARBA00034617"/>
    </source>
</evidence>
<evidence type="ECO:0000256" key="7">
    <source>
        <dbReference type="ARBA" id="ARBA00022839"/>
    </source>
</evidence>
<dbReference type="InterPro" id="IPR038726">
    <property type="entry name" value="PDDEXK_AddAB-type"/>
</dbReference>
<evidence type="ECO:0000256" key="13">
    <source>
        <dbReference type="ARBA" id="ARBA00034808"/>
    </source>
</evidence>